<keyword evidence="2" id="KW-1185">Reference proteome</keyword>
<organism evidence="1 2">
    <name type="scientific">Oryza meyeriana var. granulata</name>
    <dbReference type="NCBI Taxonomy" id="110450"/>
    <lineage>
        <taxon>Eukaryota</taxon>
        <taxon>Viridiplantae</taxon>
        <taxon>Streptophyta</taxon>
        <taxon>Embryophyta</taxon>
        <taxon>Tracheophyta</taxon>
        <taxon>Spermatophyta</taxon>
        <taxon>Magnoliopsida</taxon>
        <taxon>Liliopsida</taxon>
        <taxon>Poales</taxon>
        <taxon>Poaceae</taxon>
        <taxon>BOP clade</taxon>
        <taxon>Oryzoideae</taxon>
        <taxon>Oryzeae</taxon>
        <taxon>Oryzinae</taxon>
        <taxon>Oryza</taxon>
        <taxon>Oryza meyeriana</taxon>
    </lineage>
</organism>
<dbReference type="EMBL" id="SPHZ02000003">
    <property type="protein sequence ID" value="KAF0922819.1"/>
    <property type="molecule type" value="Genomic_DNA"/>
</dbReference>
<dbReference type="Proteomes" id="UP000479710">
    <property type="component" value="Unassembled WGS sequence"/>
</dbReference>
<reference evidence="1 2" key="1">
    <citation type="submission" date="2019-11" db="EMBL/GenBank/DDBJ databases">
        <title>Whole genome sequence of Oryza granulata.</title>
        <authorList>
            <person name="Li W."/>
        </authorList>
    </citation>
    <scope>NUCLEOTIDE SEQUENCE [LARGE SCALE GENOMIC DNA]</scope>
    <source>
        <strain evidence="2">cv. Menghai</strain>
        <tissue evidence="1">Leaf</tissue>
    </source>
</reference>
<dbReference type="AlphaFoldDB" id="A0A6G1EDK2"/>
<sequence>MVVLQDCARAALPAANVPVSISCDPFTNLAPEIREADVRDECPFCQEICNCNSWKLSAKPGRPKLLLATTELFLLDPLGALHRGHTCEEDASSGGGLPPAFARACY</sequence>
<gene>
    <name evidence="1" type="ORF">E2562_002069</name>
</gene>
<comment type="caution">
    <text evidence="1">The sequence shown here is derived from an EMBL/GenBank/DDBJ whole genome shotgun (WGS) entry which is preliminary data.</text>
</comment>
<protein>
    <submittedName>
        <fullName evidence="1">Uncharacterized protein</fullName>
    </submittedName>
</protein>
<accession>A0A6G1EDK2</accession>
<evidence type="ECO:0000313" key="2">
    <source>
        <dbReference type="Proteomes" id="UP000479710"/>
    </source>
</evidence>
<name>A0A6G1EDK2_9ORYZ</name>
<proteinExistence type="predicted"/>
<evidence type="ECO:0000313" key="1">
    <source>
        <dbReference type="EMBL" id="KAF0922819.1"/>
    </source>
</evidence>